<dbReference type="Proteomes" id="UP000051863">
    <property type="component" value="Unassembled WGS sequence"/>
</dbReference>
<keyword evidence="1" id="KW-0802">TPR repeat</keyword>
<gene>
    <name evidence="2" type="ORF">ABB27_04380</name>
</gene>
<dbReference type="SUPFAM" id="SSF48452">
    <property type="entry name" value="TPR-like"/>
    <property type="match status" value="1"/>
</dbReference>
<dbReference type="PROSITE" id="PS50005">
    <property type="entry name" value="TPR"/>
    <property type="match status" value="2"/>
</dbReference>
<feature type="repeat" description="TPR" evidence="1">
    <location>
        <begin position="42"/>
        <end position="75"/>
    </location>
</feature>
<dbReference type="InterPro" id="IPR019734">
    <property type="entry name" value="TPR_rpt"/>
</dbReference>
<dbReference type="Gene3D" id="1.25.40.10">
    <property type="entry name" value="Tetratricopeptide repeat domain"/>
    <property type="match status" value="1"/>
</dbReference>
<evidence type="ECO:0000313" key="3">
    <source>
        <dbReference type="Proteomes" id="UP000051863"/>
    </source>
</evidence>
<comment type="caution">
    <text evidence="2">The sequence shown here is derived from an EMBL/GenBank/DDBJ whole genome shotgun (WGS) entry which is preliminary data.</text>
</comment>
<keyword evidence="3" id="KW-1185">Reference proteome</keyword>
<dbReference type="Pfam" id="PF14559">
    <property type="entry name" value="TPR_19"/>
    <property type="match status" value="1"/>
</dbReference>
<name>A0A0R0D072_9GAMM</name>
<reference evidence="2 3" key="1">
    <citation type="submission" date="2015-05" db="EMBL/GenBank/DDBJ databases">
        <title>Genome sequencing and analysis of members of genus Stenotrophomonas.</title>
        <authorList>
            <person name="Patil P.P."/>
            <person name="Midha S."/>
            <person name="Patil P.B."/>
        </authorList>
    </citation>
    <scope>NUCLEOTIDE SEQUENCE [LARGE SCALE GENOMIC DNA]</scope>
    <source>
        <strain evidence="2 3">DSM 18941</strain>
    </source>
</reference>
<organism evidence="2 3">
    <name type="scientific">Stenotrophomonas terrae</name>
    <dbReference type="NCBI Taxonomy" id="405446"/>
    <lineage>
        <taxon>Bacteria</taxon>
        <taxon>Pseudomonadati</taxon>
        <taxon>Pseudomonadota</taxon>
        <taxon>Gammaproteobacteria</taxon>
        <taxon>Lysobacterales</taxon>
        <taxon>Lysobacteraceae</taxon>
        <taxon>Stenotrophomonas</taxon>
    </lineage>
</organism>
<sequence>MTALAQHRSYNVPAAVPSAEVAQLEAERRQLFQKILEQPADLDAGFAYAVLSTRVGDYEAAIATYERMLILRPGTPRLQLELAALYFRLGAYPRARQLFERVLALPETPDTVRRRIAGYMAVIEGERKQRGGFSGMLSLGTRVESNANGAPDRDSISLNGRDFELAPDSRAASDSSLQLGALLRYRQPVSKQGDVLDVSLAAASSRYRELADLGSDGLELRLGPDFSLNRWGLRDGRVALAGLFGQTWLDGTRYMHSAGLAVAFRKPVGRESLIAANIDWRDERYTPAPELASAKGYSGDRYRASVSYSRQLADDWQLLLSPGVERRQARVDFNSYWEPRFNLGVNYRYPALLGKRSQPWMLALSAQTARRVNDVPMAVISRDQRQRGNELVLQAVQTIPLRSSTDLQLYAGYRRLHSNYELREYSNRFAGFSLIQAF</sequence>
<feature type="repeat" description="TPR" evidence="1">
    <location>
        <begin position="76"/>
        <end position="109"/>
    </location>
</feature>
<evidence type="ECO:0000256" key="1">
    <source>
        <dbReference type="PROSITE-ProRule" id="PRU00339"/>
    </source>
</evidence>
<dbReference type="InterPro" id="IPR011990">
    <property type="entry name" value="TPR-like_helical_dom_sf"/>
</dbReference>
<protein>
    <submittedName>
        <fullName evidence="2">Uncharacterized protein</fullName>
    </submittedName>
</protein>
<dbReference type="AlphaFoldDB" id="A0A0R0D072"/>
<dbReference type="PATRIC" id="fig|405446.3.peg.104"/>
<accession>A0A0R0D072</accession>
<proteinExistence type="predicted"/>
<evidence type="ECO:0000313" key="2">
    <source>
        <dbReference type="EMBL" id="KRG70792.1"/>
    </source>
</evidence>
<dbReference type="EMBL" id="LDJJ01000010">
    <property type="protein sequence ID" value="KRG70792.1"/>
    <property type="molecule type" value="Genomic_DNA"/>
</dbReference>